<dbReference type="InterPro" id="IPR051910">
    <property type="entry name" value="ComF/GntX_DNA_util-trans"/>
</dbReference>
<keyword evidence="7" id="KW-1185">Reference proteome</keyword>
<dbReference type="InterPro" id="IPR000836">
    <property type="entry name" value="PRTase_dom"/>
</dbReference>
<comment type="similarity">
    <text evidence="1">Belongs to the ComF/GntX family.</text>
</comment>
<evidence type="ECO:0000313" key="4">
    <source>
        <dbReference type="EMBL" id="NNH12473.1"/>
    </source>
</evidence>
<dbReference type="InterPro" id="IPR044005">
    <property type="entry name" value="DZR_2"/>
</dbReference>
<evidence type="ECO:0000256" key="1">
    <source>
        <dbReference type="ARBA" id="ARBA00008007"/>
    </source>
</evidence>
<dbReference type="PANTHER" id="PTHR47505">
    <property type="entry name" value="DNA UTILIZATION PROTEIN YHGH"/>
    <property type="match status" value="1"/>
</dbReference>
<dbReference type="Pfam" id="PF00156">
    <property type="entry name" value="Pribosyltran"/>
    <property type="match status" value="1"/>
</dbReference>
<dbReference type="Gene3D" id="3.40.50.2020">
    <property type="match status" value="1"/>
</dbReference>
<dbReference type="EMBL" id="JABEMD010000028">
    <property type="protein sequence ID" value="NNH12473.1"/>
    <property type="molecule type" value="Genomic_DNA"/>
</dbReference>
<name>A0A6N1BKW1_9BURK</name>
<dbReference type="PANTHER" id="PTHR47505:SF1">
    <property type="entry name" value="DNA UTILIZATION PROTEIN YHGH"/>
    <property type="match status" value="1"/>
</dbReference>
<dbReference type="InterPro" id="IPR029057">
    <property type="entry name" value="PRTase-like"/>
</dbReference>
<feature type="domain" description="Double zinc ribbon" evidence="3">
    <location>
        <begin position="6"/>
        <end position="57"/>
    </location>
</feature>
<dbReference type="SUPFAM" id="SSF53271">
    <property type="entry name" value="PRTase-like"/>
    <property type="match status" value="1"/>
</dbReference>
<proteinExistence type="inferred from homology"/>
<dbReference type="RefSeq" id="WP_151023104.1">
    <property type="nucleotide sequence ID" value="NZ_BAAAEB010000018.1"/>
</dbReference>
<gene>
    <name evidence="4" type="ORF">HLB16_16500</name>
    <name evidence="5" type="ORF">NDR89_24940</name>
</gene>
<protein>
    <submittedName>
        <fullName evidence="4">ComF family protein</fullName>
    </submittedName>
</protein>
<reference evidence="5" key="2">
    <citation type="submission" date="2022-06" db="EMBL/GenBank/DDBJ databases">
        <title>Complete genome sequence and characterization of Cupriavidus gilardii QJ1 isolated from contaminating cells.</title>
        <authorList>
            <person name="Qi J."/>
        </authorList>
    </citation>
    <scope>NUCLEOTIDE SEQUENCE</scope>
    <source>
        <strain evidence="5">QJ1</strain>
    </source>
</reference>
<dbReference type="Pfam" id="PF18912">
    <property type="entry name" value="DZR_2"/>
    <property type="match status" value="1"/>
</dbReference>
<dbReference type="EMBL" id="CP098736">
    <property type="protein sequence ID" value="USE81713.1"/>
    <property type="molecule type" value="Genomic_DNA"/>
</dbReference>
<evidence type="ECO:0000313" key="7">
    <source>
        <dbReference type="Proteomes" id="UP001056648"/>
    </source>
</evidence>
<dbReference type="AlphaFoldDB" id="A0A6N1BKW1"/>
<feature type="domain" description="Phosphoribosyltransferase" evidence="2">
    <location>
        <begin position="142"/>
        <end position="237"/>
    </location>
</feature>
<accession>A0A6N1BKW1</accession>
<dbReference type="GeneID" id="70688999"/>
<dbReference type="Proteomes" id="UP001056648">
    <property type="component" value="Chromosome 2"/>
</dbReference>
<reference evidence="4 6" key="1">
    <citation type="submission" date="2020-05" db="EMBL/GenBank/DDBJ databases">
        <title>MicrobeNet Type strains.</title>
        <authorList>
            <person name="Nicholson A.C."/>
        </authorList>
    </citation>
    <scope>NUCLEOTIDE SEQUENCE [LARGE SCALE GENOMIC DNA]</scope>
    <source>
        <strain evidence="4 6">ATCC 700815</strain>
    </source>
</reference>
<evidence type="ECO:0000313" key="6">
    <source>
        <dbReference type="Proteomes" id="UP000542973"/>
    </source>
</evidence>
<evidence type="ECO:0000259" key="2">
    <source>
        <dbReference type="Pfam" id="PF00156"/>
    </source>
</evidence>
<evidence type="ECO:0000259" key="3">
    <source>
        <dbReference type="Pfam" id="PF18912"/>
    </source>
</evidence>
<organism evidence="4 6">
    <name type="scientific">Cupriavidus gilardii</name>
    <dbReference type="NCBI Taxonomy" id="82541"/>
    <lineage>
        <taxon>Bacteria</taxon>
        <taxon>Pseudomonadati</taxon>
        <taxon>Pseudomonadota</taxon>
        <taxon>Betaproteobacteria</taxon>
        <taxon>Burkholderiales</taxon>
        <taxon>Burkholderiaceae</taxon>
        <taxon>Cupriavidus</taxon>
    </lineage>
</organism>
<evidence type="ECO:0000313" key="5">
    <source>
        <dbReference type="EMBL" id="USE81713.1"/>
    </source>
</evidence>
<dbReference type="CDD" id="cd06223">
    <property type="entry name" value="PRTases_typeI"/>
    <property type="match status" value="1"/>
</dbReference>
<sequence length="240" mass="25419">MRERLAQWWLPCTCVLCGQVQSDIVCAGCAGDLLTPTPRCPRCALPQRTSNLCAMCRCAPPAFDMTIVLGDYAPPREALVLALKFGGVLPLAGWLARQLASAWAARYSMAARDMADQPCLVVPIPLAPDRLAERGFNQSWEIARRLALRLDAAASADLLVRSRSTAPQAALAADLRHPNVAGAFALARDATPGALHGRHVALVDDVMTTGATLAEAAAVLKRHGAARVTALVALRTPAPS</sequence>
<dbReference type="Proteomes" id="UP000542973">
    <property type="component" value="Unassembled WGS sequence"/>
</dbReference>